<sequence length="73" mass="8506">MFINPIELIWAKSKGTYDEKVLSMWEKLLHLAGRELSMNCITHAENSGTYKKRDMIQPQIMINSQFKEQSATM</sequence>
<evidence type="ECO:0008006" key="3">
    <source>
        <dbReference type="Google" id="ProtNLM"/>
    </source>
</evidence>
<gene>
    <name evidence="1" type="ORF">RN001_012330</name>
</gene>
<reference evidence="2" key="1">
    <citation type="submission" date="2023-01" db="EMBL/GenBank/DDBJ databases">
        <title>Key to firefly adult light organ development and bioluminescence: homeobox transcription factors regulate luciferase expression and transportation to peroxisome.</title>
        <authorList>
            <person name="Fu X."/>
        </authorList>
    </citation>
    <scope>NUCLEOTIDE SEQUENCE [LARGE SCALE GENOMIC DNA]</scope>
</reference>
<dbReference type="EMBL" id="JARPUR010000005">
    <property type="protein sequence ID" value="KAK4875908.1"/>
    <property type="molecule type" value="Genomic_DNA"/>
</dbReference>
<dbReference type="Proteomes" id="UP001353858">
    <property type="component" value="Unassembled WGS sequence"/>
</dbReference>
<keyword evidence="2" id="KW-1185">Reference proteome</keyword>
<name>A0AAN7SME6_9COLE</name>
<evidence type="ECO:0000313" key="2">
    <source>
        <dbReference type="Proteomes" id="UP001353858"/>
    </source>
</evidence>
<protein>
    <recommendedName>
        <fullName evidence="3">Transposase</fullName>
    </recommendedName>
</protein>
<evidence type="ECO:0000313" key="1">
    <source>
        <dbReference type="EMBL" id="KAK4875908.1"/>
    </source>
</evidence>
<comment type="caution">
    <text evidence="1">The sequence shown here is derived from an EMBL/GenBank/DDBJ whole genome shotgun (WGS) entry which is preliminary data.</text>
</comment>
<dbReference type="AlphaFoldDB" id="A0AAN7SME6"/>
<accession>A0AAN7SME6</accession>
<proteinExistence type="predicted"/>
<organism evidence="1 2">
    <name type="scientific">Aquatica leii</name>
    <dbReference type="NCBI Taxonomy" id="1421715"/>
    <lineage>
        <taxon>Eukaryota</taxon>
        <taxon>Metazoa</taxon>
        <taxon>Ecdysozoa</taxon>
        <taxon>Arthropoda</taxon>
        <taxon>Hexapoda</taxon>
        <taxon>Insecta</taxon>
        <taxon>Pterygota</taxon>
        <taxon>Neoptera</taxon>
        <taxon>Endopterygota</taxon>
        <taxon>Coleoptera</taxon>
        <taxon>Polyphaga</taxon>
        <taxon>Elateriformia</taxon>
        <taxon>Elateroidea</taxon>
        <taxon>Lampyridae</taxon>
        <taxon>Luciolinae</taxon>
        <taxon>Aquatica</taxon>
    </lineage>
</organism>